<accession>A0A3N9XLE1</accession>
<comment type="caution">
    <text evidence="1">The sequence shown here is derived from an EMBL/GenBank/DDBJ whole genome shotgun (WGS) entry which is preliminary data.</text>
</comment>
<dbReference type="Proteomes" id="UP000278981">
    <property type="component" value="Unassembled WGS sequence"/>
</dbReference>
<dbReference type="AlphaFoldDB" id="A0A3N9XLE1"/>
<name>A0A3N9XLE1_9ACTN</name>
<dbReference type="EMBL" id="QDGB01000319">
    <property type="protein sequence ID" value="RQX13730.1"/>
    <property type="molecule type" value="Genomic_DNA"/>
</dbReference>
<organism evidence="1 2">
    <name type="scientific">Micromonospora ureilytica</name>
    <dbReference type="NCBI Taxonomy" id="709868"/>
    <lineage>
        <taxon>Bacteria</taxon>
        <taxon>Bacillati</taxon>
        <taxon>Actinomycetota</taxon>
        <taxon>Actinomycetes</taxon>
        <taxon>Micromonosporales</taxon>
        <taxon>Micromonosporaceae</taxon>
        <taxon>Micromonospora</taxon>
    </lineage>
</organism>
<dbReference type="RefSeq" id="WP_124821783.1">
    <property type="nucleotide sequence ID" value="NZ_QDGB01000319.1"/>
</dbReference>
<evidence type="ECO:0000313" key="1">
    <source>
        <dbReference type="EMBL" id="RQX13730.1"/>
    </source>
</evidence>
<sequence>MTVLAFGGGVHVAMVEAKAVLPLPRLPDAELVDVAEGDRIQELELLRIWGPPAVVASALDALGAHLEELIPKIGALYTHDAAPQDGG</sequence>
<gene>
    <name evidence="1" type="ORF">DDE19_25295</name>
</gene>
<proteinExistence type="predicted"/>
<protein>
    <submittedName>
        <fullName evidence="1">Uncharacterized protein</fullName>
    </submittedName>
</protein>
<reference evidence="1 2" key="1">
    <citation type="submission" date="2018-04" db="EMBL/GenBank/DDBJ databases">
        <title>Micromonosporas from Atacama Desert.</title>
        <authorList>
            <person name="Carro L."/>
            <person name="Klenk H.-P."/>
            <person name="Goodfellow M."/>
        </authorList>
    </citation>
    <scope>NUCLEOTIDE SEQUENCE [LARGE SCALE GENOMIC DNA]</scope>
    <source>
        <strain evidence="1 2">LB19</strain>
    </source>
</reference>
<dbReference type="OrthoDB" id="3389647at2"/>
<evidence type="ECO:0000313" key="2">
    <source>
        <dbReference type="Proteomes" id="UP000278981"/>
    </source>
</evidence>